<organism evidence="1 2">
    <name type="scientific">Arabidopsis thaliana</name>
    <name type="common">Mouse-ear cress</name>
    <dbReference type="NCBI Taxonomy" id="3702"/>
    <lineage>
        <taxon>Eukaryota</taxon>
        <taxon>Viridiplantae</taxon>
        <taxon>Streptophyta</taxon>
        <taxon>Embryophyta</taxon>
        <taxon>Tracheophyta</taxon>
        <taxon>Spermatophyta</taxon>
        <taxon>Magnoliopsida</taxon>
        <taxon>eudicotyledons</taxon>
        <taxon>Gunneridae</taxon>
        <taxon>Pentapetalae</taxon>
        <taxon>rosids</taxon>
        <taxon>malvids</taxon>
        <taxon>Brassicales</taxon>
        <taxon>Brassicaceae</taxon>
        <taxon>Camelineae</taxon>
        <taxon>Arabidopsis</taxon>
    </lineage>
</organism>
<dbReference type="EMBL" id="LUHQ01000002">
    <property type="protein sequence ID" value="OAP11056.1"/>
    <property type="molecule type" value="Genomic_DNA"/>
</dbReference>
<dbReference type="AlphaFoldDB" id="A0A178VYW8"/>
<accession>A0A178VYW8</accession>
<name>A0A178VYW8_ARATH</name>
<proteinExistence type="predicted"/>
<reference evidence="2" key="1">
    <citation type="journal article" date="2016" name="Proc. Natl. Acad. Sci. U.S.A.">
        <title>Chromosome-level assembly of Arabidopsis thaliana Ler reveals the extent of translocation and inversion polymorphisms.</title>
        <authorList>
            <person name="Zapata L."/>
            <person name="Ding J."/>
            <person name="Willing E.M."/>
            <person name="Hartwig B."/>
            <person name="Bezdan D."/>
            <person name="Jiao W.B."/>
            <person name="Patel V."/>
            <person name="Velikkakam James G."/>
            <person name="Koornneef M."/>
            <person name="Ossowski S."/>
            <person name="Schneeberger K."/>
        </authorList>
    </citation>
    <scope>NUCLEOTIDE SEQUENCE [LARGE SCALE GENOMIC DNA]</scope>
    <source>
        <strain evidence="2">cv. Landsberg erecta</strain>
    </source>
</reference>
<protein>
    <submittedName>
        <fullName evidence="1">Uncharacterized protein</fullName>
    </submittedName>
</protein>
<sequence>MLLKDSLKQEVISREKKDRRDFDKLAALATTLGLYSHAYAKVVVFSKIPLPNYRFDLDDKKPQREVNLHTDLLQRVEAYLTEYLSKSSNRIDRVPANSVSRTSSISSTDEWFSEQPLPISATKILWQRSLQLRDRQQYWQASVEGQKMLDSRTSLPAFKQRHSVLTAISQNQVCTEDNWKHA</sequence>
<comment type="caution">
    <text evidence="1">The sequence shown here is derived from an EMBL/GenBank/DDBJ whole genome shotgun (WGS) entry which is preliminary data.</text>
</comment>
<dbReference type="Proteomes" id="UP000078284">
    <property type="component" value="Chromosome 2"/>
</dbReference>
<evidence type="ECO:0000313" key="2">
    <source>
        <dbReference type="Proteomes" id="UP000078284"/>
    </source>
</evidence>
<evidence type="ECO:0000313" key="1">
    <source>
        <dbReference type="EMBL" id="OAP11056.1"/>
    </source>
</evidence>
<gene>
    <name evidence="1" type="ordered locus">AXX17_At2g00090</name>
</gene>